<dbReference type="VEuPathDB" id="MicrosporidiaDB:VCUG_01206"/>
<dbReference type="SUPFAM" id="SSF69000">
    <property type="entry name" value="FAD-dependent thiol oxidase"/>
    <property type="match status" value="1"/>
</dbReference>
<evidence type="ECO:0000313" key="9">
    <source>
        <dbReference type="Proteomes" id="UP000011081"/>
    </source>
</evidence>
<feature type="domain" description="ERV/ALR sulfhydryl oxidase" evidence="7">
    <location>
        <begin position="560"/>
        <end position="663"/>
    </location>
</feature>
<evidence type="ECO:0000256" key="3">
    <source>
        <dbReference type="ARBA" id="ARBA00022827"/>
    </source>
</evidence>
<accession>L2GVE1</accession>
<dbReference type="EMBL" id="GL877420">
    <property type="protein sequence ID" value="ELA47322.1"/>
    <property type="molecule type" value="Genomic_DNA"/>
</dbReference>
<evidence type="ECO:0000256" key="4">
    <source>
        <dbReference type="ARBA" id="ARBA00023002"/>
    </source>
</evidence>
<reference evidence="9" key="1">
    <citation type="submission" date="2011-03" db="EMBL/GenBank/DDBJ databases">
        <title>The genome sequence of Vavraia culicis strain floridensis.</title>
        <authorList>
            <consortium name="The Broad Institute Genome Sequencing Platform"/>
            <person name="Cuomo C."/>
            <person name="Becnel J."/>
            <person name="Sanscrainte N."/>
            <person name="Young S.K."/>
            <person name="Zeng Q."/>
            <person name="Gargeya S."/>
            <person name="Fitzgerald M."/>
            <person name="Haas B."/>
            <person name="Abouelleil A."/>
            <person name="Alvarado L."/>
            <person name="Arachchi H.M."/>
            <person name="Berlin A."/>
            <person name="Chapman S.B."/>
            <person name="Gearin G."/>
            <person name="Goldberg J."/>
            <person name="Griggs A."/>
            <person name="Gujja S."/>
            <person name="Hansen M."/>
            <person name="Heiman D."/>
            <person name="Howarth C."/>
            <person name="Larimer J."/>
            <person name="Lui A."/>
            <person name="MacDonald P.J.P."/>
            <person name="McCowen C."/>
            <person name="Montmayeur A."/>
            <person name="Murphy C."/>
            <person name="Neiman D."/>
            <person name="Pearson M."/>
            <person name="Priest M."/>
            <person name="Roberts A."/>
            <person name="Saif S."/>
            <person name="Shea T."/>
            <person name="Sisk P."/>
            <person name="Stolte C."/>
            <person name="Sykes S."/>
            <person name="Wortman J."/>
            <person name="Nusbaum C."/>
            <person name="Birren B."/>
        </authorList>
    </citation>
    <scope>NUCLEOTIDE SEQUENCE [LARGE SCALE GENOMIC DNA]</scope>
    <source>
        <strain evidence="9">floridensis</strain>
    </source>
</reference>
<name>L2GVE1_VAVCU</name>
<comment type="catalytic activity">
    <reaction evidence="6">
        <text>2 R'C(R)SH + O2 = R'C(R)S-S(R)CR' + H2O2</text>
        <dbReference type="Rhea" id="RHEA:17357"/>
        <dbReference type="ChEBI" id="CHEBI:15379"/>
        <dbReference type="ChEBI" id="CHEBI:16240"/>
        <dbReference type="ChEBI" id="CHEBI:16520"/>
        <dbReference type="ChEBI" id="CHEBI:17412"/>
        <dbReference type="EC" id="1.8.3.2"/>
    </reaction>
</comment>
<dbReference type="OrthoDB" id="59470at2759"/>
<dbReference type="STRING" id="948595.L2GVE1"/>
<dbReference type="OMA" id="EFELWLC"/>
<protein>
    <recommendedName>
        <fullName evidence="6">Sulfhydryl oxidase</fullName>
        <ecNumber evidence="6">1.8.3.2</ecNumber>
    </recommendedName>
</protein>
<evidence type="ECO:0000313" key="8">
    <source>
        <dbReference type="EMBL" id="ELA47322.1"/>
    </source>
</evidence>
<organism evidence="8 9">
    <name type="scientific">Vavraia culicis (isolate floridensis)</name>
    <name type="common">Microsporidian parasite</name>
    <dbReference type="NCBI Taxonomy" id="948595"/>
    <lineage>
        <taxon>Eukaryota</taxon>
        <taxon>Fungi</taxon>
        <taxon>Fungi incertae sedis</taxon>
        <taxon>Microsporidia</taxon>
        <taxon>Pleistophoridae</taxon>
        <taxon>Vavraia</taxon>
    </lineage>
</organism>
<dbReference type="InterPro" id="IPR036774">
    <property type="entry name" value="ERV/ALR_sulphydryl_oxid_sf"/>
</dbReference>
<comment type="cofactor">
    <cofactor evidence="1 6">
        <name>FAD</name>
        <dbReference type="ChEBI" id="CHEBI:57692"/>
    </cofactor>
</comment>
<keyword evidence="9" id="KW-1185">Reference proteome</keyword>
<evidence type="ECO:0000256" key="2">
    <source>
        <dbReference type="ARBA" id="ARBA00022630"/>
    </source>
</evidence>
<dbReference type="RefSeq" id="XP_008074224.1">
    <property type="nucleotide sequence ID" value="XM_008076033.1"/>
</dbReference>
<keyword evidence="5" id="KW-1015">Disulfide bond</keyword>
<dbReference type="GO" id="GO:0005739">
    <property type="term" value="C:mitochondrion"/>
    <property type="evidence" value="ECO:0007669"/>
    <property type="project" value="TreeGrafter"/>
</dbReference>
<dbReference type="Gene3D" id="1.20.120.310">
    <property type="entry name" value="ERV/ALR sulfhydryl oxidase domain"/>
    <property type="match status" value="1"/>
</dbReference>
<keyword evidence="4 6" id="KW-0560">Oxidoreductase</keyword>
<dbReference type="PANTHER" id="PTHR12645">
    <property type="entry name" value="ALR/ERV"/>
    <property type="match status" value="1"/>
</dbReference>
<dbReference type="GeneID" id="19879087"/>
<dbReference type="InParanoid" id="L2GVE1"/>
<dbReference type="PROSITE" id="PS51324">
    <property type="entry name" value="ERV_ALR"/>
    <property type="match status" value="1"/>
</dbReference>
<sequence>MRSRPVPISYAQILTVKRISGLCRCVHVMLCDSSLNSRAGRLKKTDRFETTYKLNYKRKLKMFIMKSSGILRMVSRAILLVSLVCFYRQQKDDVLMPIALEGRRGSALNEDSTPGTVNGVGKLQRGIIGSLRGCANDDRIKAALRGIRWFDELAKSGITKCMEDRRIKAFIHVFGWLDKLMSKGMDRCTNNSGVQAVKRGIKRSLTWAVKGMAKCLESNKVQAAWHGVTRSKEWITNKTAGFVTIDVPSMVTCSFNKSRHRIVAWTTRYGNAAKMKNIVVFSLAWSKTACKNVYKWFNMGNFWNIILRIKDWQTKLTSRLIYRAKKVEMSAVQQNAKNWLANTAYVVCGYVNWGILRGPIESIRRAHVVVADKIAVGVERSGIKEIAVKIVKLGEGRACTGMVEMLRALEKRASVDWIRHRILGMRISYVKKEIKFKQTRGMRTAIDEELKQEMDGFLKGNWNASVHTDENGVAMRDGGEVLDRGINDWIKKHVHTPISIRHRVYGAFGLMGKRASIWWRWVGQRLAKNLGRIMRHARNSQKKVPQGRKTDGNGCAISKSAQNREIREELGRGTWRLLHTMASKFPVDPSEQDKKNVIQFLSLLAKLFPCEECSMHFQKLLNDHVPVVSSRKEFELWLCSAHNVVNKRLGKPIFDCEGISDVWGCGCEI</sequence>
<dbReference type="GO" id="GO:0016971">
    <property type="term" value="F:flavin-dependent sulfhydryl oxidase activity"/>
    <property type="evidence" value="ECO:0007669"/>
    <property type="project" value="InterPro"/>
</dbReference>
<evidence type="ECO:0000259" key="7">
    <source>
        <dbReference type="PROSITE" id="PS51324"/>
    </source>
</evidence>
<evidence type="ECO:0000256" key="5">
    <source>
        <dbReference type="ARBA" id="ARBA00023157"/>
    </source>
</evidence>
<dbReference type="GO" id="GO:0050660">
    <property type="term" value="F:flavin adenine dinucleotide binding"/>
    <property type="evidence" value="ECO:0007669"/>
    <property type="project" value="TreeGrafter"/>
</dbReference>
<dbReference type="EC" id="1.8.3.2" evidence="6"/>
<proteinExistence type="predicted"/>
<keyword evidence="2 6" id="KW-0285">Flavoprotein</keyword>
<dbReference type="AlphaFoldDB" id="L2GVE1"/>
<evidence type="ECO:0000256" key="1">
    <source>
        <dbReference type="ARBA" id="ARBA00001974"/>
    </source>
</evidence>
<dbReference type="InterPro" id="IPR017905">
    <property type="entry name" value="ERV/ALR_sulphydryl_oxidase"/>
</dbReference>
<dbReference type="Proteomes" id="UP000011081">
    <property type="component" value="Unassembled WGS sequence"/>
</dbReference>
<dbReference type="HOGENOM" id="CLU_410604_0_0_1"/>
<keyword evidence="3 6" id="KW-0274">FAD</keyword>
<evidence type="ECO:0000256" key="6">
    <source>
        <dbReference type="RuleBase" id="RU371123"/>
    </source>
</evidence>
<dbReference type="InterPro" id="IPR039799">
    <property type="entry name" value="ALR/ERV"/>
</dbReference>
<dbReference type="PANTHER" id="PTHR12645:SF1">
    <property type="entry name" value="FAD-LINKED SULFHYDRYL OXIDASE ERV2"/>
    <property type="match status" value="1"/>
</dbReference>
<gene>
    <name evidence="8" type="ORF">VCUG_01206</name>
</gene>
<dbReference type="Pfam" id="PF04777">
    <property type="entry name" value="Evr1_Alr"/>
    <property type="match status" value="1"/>
</dbReference>